<dbReference type="GO" id="GO:0009507">
    <property type="term" value="C:chloroplast"/>
    <property type="evidence" value="ECO:0007669"/>
    <property type="project" value="UniProtKB-SubCell"/>
</dbReference>
<dbReference type="PANTHER" id="PTHR31843">
    <property type="entry name" value="ALLENE OXIDE CYCLASE 4, CHLOROPLASTIC"/>
    <property type="match status" value="1"/>
</dbReference>
<evidence type="ECO:0000313" key="10">
    <source>
        <dbReference type="EMBL" id="EOX97870.1"/>
    </source>
</evidence>
<comment type="subcellular location">
    <subcellularLocation>
        <location evidence="1">Plastid</location>
        <location evidence="1">Chloroplast</location>
    </subcellularLocation>
</comment>
<dbReference type="InParanoid" id="A0A061DYT0"/>
<dbReference type="Proteomes" id="UP000026915">
    <property type="component" value="Chromosome 2"/>
</dbReference>
<keyword evidence="4" id="KW-0150">Chloroplast</keyword>
<dbReference type="InterPro" id="IPR034871">
    <property type="entry name" value="Allene_oxi_cyc_sf"/>
</dbReference>
<feature type="compositionally biased region" description="Low complexity" evidence="9">
    <location>
        <begin position="1"/>
        <end position="12"/>
    </location>
</feature>
<gene>
    <name evidence="10" type="ORF">TCM_006793</name>
</gene>
<reference evidence="10 11" key="1">
    <citation type="journal article" date="2013" name="Genome Biol.">
        <title>The genome sequence of the most widely cultivated cacao type and its use to identify candidate genes regulating pod color.</title>
        <authorList>
            <person name="Motamayor J.C."/>
            <person name="Mockaitis K."/>
            <person name="Schmutz J."/>
            <person name="Haiminen N."/>
            <person name="Iii D.L."/>
            <person name="Cornejo O."/>
            <person name="Findley S.D."/>
            <person name="Zheng P."/>
            <person name="Utro F."/>
            <person name="Royaert S."/>
            <person name="Saski C."/>
            <person name="Jenkins J."/>
            <person name="Podicheti R."/>
            <person name="Zhao M."/>
            <person name="Scheffler B.E."/>
            <person name="Stack J.C."/>
            <person name="Feltus F.A."/>
            <person name="Mustiga G.M."/>
            <person name="Amores F."/>
            <person name="Phillips W."/>
            <person name="Marelli J.P."/>
            <person name="May G.D."/>
            <person name="Shapiro H."/>
            <person name="Ma J."/>
            <person name="Bustamante C.D."/>
            <person name="Schnell R.J."/>
            <person name="Main D."/>
            <person name="Gilbert D."/>
            <person name="Parida L."/>
            <person name="Kuhn D.N."/>
        </authorList>
    </citation>
    <scope>NUCLEOTIDE SEQUENCE [LARGE SCALE GENOMIC DNA]</scope>
    <source>
        <strain evidence="11">cv. Matina 1-6</strain>
    </source>
</reference>
<dbReference type="Gramene" id="EOX97870">
    <property type="protein sequence ID" value="EOX97870"/>
    <property type="gene ID" value="TCM_006793"/>
</dbReference>
<evidence type="ECO:0000256" key="4">
    <source>
        <dbReference type="ARBA" id="ARBA00022528"/>
    </source>
</evidence>
<keyword evidence="5" id="KW-0934">Plastid</keyword>
<evidence type="ECO:0000256" key="5">
    <source>
        <dbReference type="ARBA" id="ARBA00022640"/>
    </source>
</evidence>
<comment type="similarity">
    <text evidence="2">Belongs to the allene oxide cyclase family.</text>
</comment>
<organism evidence="10 11">
    <name type="scientific">Theobroma cacao</name>
    <name type="common">Cacao</name>
    <name type="synonym">Cocoa</name>
    <dbReference type="NCBI Taxonomy" id="3641"/>
    <lineage>
        <taxon>Eukaryota</taxon>
        <taxon>Viridiplantae</taxon>
        <taxon>Streptophyta</taxon>
        <taxon>Embryophyta</taxon>
        <taxon>Tracheophyta</taxon>
        <taxon>Spermatophyta</taxon>
        <taxon>Magnoliopsida</taxon>
        <taxon>eudicotyledons</taxon>
        <taxon>Gunneridae</taxon>
        <taxon>Pentapetalae</taxon>
        <taxon>rosids</taxon>
        <taxon>malvids</taxon>
        <taxon>Malvales</taxon>
        <taxon>Malvaceae</taxon>
        <taxon>Byttnerioideae</taxon>
        <taxon>Theobroma</taxon>
    </lineage>
</organism>
<dbReference type="InterPro" id="IPR009410">
    <property type="entry name" value="Allene_ox_cyc"/>
</dbReference>
<dbReference type="SUPFAM" id="SSF141493">
    <property type="entry name" value="Allene oxide cyclase-like"/>
    <property type="match status" value="1"/>
</dbReference>
<dbReference type="EMBL" id="CM001880">
    <property type="protein sequence ID" value="EOX97870.1"/>
    <property type="molecule type" value="Genomic_DNA"/>
</dbReference>
<evidence type="ECO:0000256" key="6">
    <source>
        <dbReference type="ARBA" id="ARBA00022946"/>
    </source>
</evidence>
<evidence type="ECO:0000256" key="1">
    <source>
        <dbReference type="ARBA" id="ARBA00004229"/>
    </source>
</evidence>
<evidence type="ECO:0000313" key="11">
    <source>
        <dbReference type="Proteomes" id="UP000026915"/>
    </source>
</evidence>
<sequence length="251" mass="27629">MASLTSALATTSPSVKPHSSSRTKSLLPVVFKLITNPTLSNSSKLFTSSTNYNSFSEPKTSFTFKSHAIPSNNNSTPCKVQELYVYEINERDRGSPAYLSLSQKSVKSLGDLVCFSNKLYTGDMQKRIGITSGMCILVQHKPEKNGERYEALSSFYFGDYGHMTVQGPYMTYEDSYLAVTGGTGIFLGVIGRVRLHQILFPLKLYHSFYLEGIADLPEELLGEPVEPNLEVEPSPAAQACEPHATIASFTE</sequence>
<dbReference type="AlphaFoldDB" id="A0A061DYT0"/>
<accession>A0A061DYT0</accession>
<dbReference type="OMA" id="QACEPHA"/>
<dbReference type="eggNOG" id="ENOG502QPP8">
    <property type="taxonomic scope" value="Eukaryota"/>
</dbReference>
<dbReference type="PANTHER" id="PTHR31843:SF16">
    <property type="entry name" value="ALLENE-OXIDE CYCLASE"/>
    <property type="match status" value="1"/>
</dbReference>
<dbReference type="EC" id="5.3.99.6" evidence="3"/>
<comment type="catalytic activity">
    <reaction evidence="8">
        <text>(9Z,13S,15Z)-12,13-epoxyoctadeca-9,11,15-trienoate = (9S,13S,15Z)-12-oxophyto-10,15-dienoate</text>
        <dbReference type="Rhea" id="RHEA:22592"/>
        <dbReference type="ChEBI" id="CHEBI:36438"/>
        <dbReference type="ChEBI" id="CHEBI:57411"/>
        <dbReference type="EC" id="5.3.99.6"/>
    </reaction>
</comment>
<keyword evidence="6" id="KW-0809">Transit peptide</keyword>
<proteinExistence type="inferred from homology"/>
<dbReference type="GO" id="GO:0009695">
    <property type="term" value="P:jasmonic acid biosynthetic process"/>
    <property type="evidence" value="ECO:0007669"/>
    <property type="project" value="InterPro"/>
</dbReference>
<protein>
    <recommendedName>
        <fullName evidence="3">allene-oxide cyclase</fullName>
        <ecNumber evidence="3">5.3.99.6</ecNumber>
    </recommendedName>
</protein>
<evidence type="ECO:0000256" key="9">
    <source>
        <dbReference type="SAM" id="MobiDB-lite"/>
    </source>
</evidence>
<evidence type="ECO:0000256" key="7">
    <source>
        <dbReference type="ARBA" id="ARBA00023235"/>
    </source>
</evidence>
<dbReference type="GO" id="GO:0046423">
    <property type="term" value="F:allene-oxide cyclase activity"/>
    <property type="evidence" value="ECO:0007669"/>
    <property type="project" value="UniProtKB-EC"/>
</dbReference>
<feature type="region of interest" description="Disordered" evidence="9">
    <location>
        <begin position="1"/>
        <end position="21"/>
    </location>
</feature>
<keyword evidence="7" id="KW-0413">Isomerase</keyword>
<dbReference type="InterPro" id="IPR044859">
    <property type="entry name" value="Allene_oxi_cyc_Dirigent"/>
</dbReference>
<dbReference type="HOGENOM" id="CLU_069000_0_0_1"/>
<dbReference type="Pfam" id="PF06351">
    <property type="entry name" value="Allene_ox_cyc"/>
    <property type="match status" value="1"/>
</dbReference>
<name>A0A061DYT0_THECC</name>
<evidence type="ECO:0000256" key="8">
    <source>
        <dbReference type="ARBA" id="ARBA00049891"/>
    </source>
</evidence>
<evidence type="ECO:0000256" key="3">
    <source>
        <dbReference type="ARBA" id="ARBA00012209"/>
    </source>
</evidence>
<dbReference type="Gene3D" id="2.40.480.10">
    <property type="entry name" value="Allene oxide cyclase-like"/>
    <property type="match status" value="1"/>
</dbReference>
<keyword evidence="11" id="KW-1185">Reference proteome</keyword>
<dbReference type="STRING" id="3641.A0A061DYT0"/>
<evidence type="ECO:0000256" key="2">
    <source>
        <dbReference type="ARBA" id="ARBA00007982"/>
    </source>
</evidence>